<evidence type="ECO:0000313" key="2">
    <source>
        <dbReference type="EMBL" id="MBB4986722.1"/>
    </source>
</evidence>
<dbReference type="AlphaFoldDB" id="A0A7W7U7Y3"/>
<name>A0A7W7U7Y3_9ACTN</name>
<sequence length="914" mass="98194">MTRFPCAKPHRLLALQQAGALSSLNAIEYIEVLDTAAPHQELRQRVLYVRLVRPVPAGLDRNNVVIDGGERVPTVTVDWAAAGNHPDTPPELVVGIDEPDHVLVVRTAERGDFSTYRLRLVADPASDLPPAGFDPQLAGAEFAFKVECPSDFDCAPADTCVPEPPATPAIDYLAKDYQGFRRLMLDRISLLAPEWTERNPADVGTALVELLAYAADELSYRQDAIATEAYLGTARSRISMRRHARLVDYRVHEGCNARVWVRIGVKAGTAVELPAGTPLLTTVRDVPARVGPGSPELRAALAARPVVFETVEAALLHSDLAAMRFHTWGDQGCCLPTGATSATLRGDHPQLRAGDVLVLAETVSPTTRRAVDADPTRRWAVRLVDVRSSEDPAGGLFENPPTSGPLPVTEIAWHEEDALPFPLCLGVVEGALETARAWGNIVLADHGQSVSGPGGTGEPLGEVPAPRLVRVPRPGQAGAMPPGAVPARYRPTLARGPLTHANAHPAPTLFRQAATPALLAELTDLTYEQELQTLLVSHGRQPAGRTVTVRGAAPLWSISDGTTVLRVALAGDELLVSEQARSASAVPAAEPRTARPAIDLVGDLGGDHRDWQVRPDLLDSAAAAVDFTVEAEHDGTVRLRFGDDEHGMRPKEGTRFFARYRVGNGRAGNVGAESITHAVTADDGVESVSNPLPAAGGTDPESAGEIRRDAPQAFAVQERAVTEADWAEVTERVGAVQRAAATFRWTGSWHTVFVTADRRGGKPVDADYERDLRARLERYRPAGYDLEVDGPVFVPLEIGLRVCVERTHLRSDVAAAVLARLGDSTLPGGGRGLFHPDRLTFGRPVHLSTVLAEVHAVPGVESVDVHTFQRQRLPETNGLESGVLEMGRLEIARLDNDPNFPERGMLDLTLGGGR</sequence>
<comment type="caution">
    <text evidence="2">The sequence shown here is derived from an EMBL/GenBank/DDBJ whole genome shotgun (WGS) entry which is preliminary data.</text>
</comment>
<keyword evidence="3" id="KW-1185">Reference proteome</keyword>
<reference evidence="2 3" key="1">
    <citation type="submission" date="2020-08" db="EMBL/GenBank/DDBJ databases">
        <title>Genomic Encyclopedia of Type Strains, Phase III (KMG-III): the genomes of soil and plant-associated and newly described type strains.</title>
        <authorList>
            <person name="Whitman W."/>
        </authorList>
    </citation>
    <scope>NUCLEOTIDE SEQUENCE [LARGE SCALE GENOMIC DNA]</scope>
    <source>
        <strain evidence="2 3">SFB5A</strain>
    </source>
</reference>
<evidence type="ECO:0000256" key="1">
    <source>
        <dbReference type="SAM" id="MobiDB-lite"/>
    </source>
</evidence>
<proteinExistence type="predicted"/>
<organism evidence="2 3">
    <name type="scientific">Streptomyces nymphaeiformis</name>
    <dbReference type="NCBI Taxonomy" id="2663842"/>
    <lineage>
        <taxon>Bacteria</taxon>
        <taxon>Bacillati</taxon>
        <taxon>Actinomycetota</taxon>
        <taxon>Actinomycetes</taxon>
        <taxon>Kitasatosporales</taxon>
        <taxon>Streptomycetaceae</taxon>
        <taxon>Streptomyces</taxon>
    </lineage>
</organism>
<accession>A0A7W7U7Y3</accession>
<dbReference type="EMBL" id="JACHJY010000014">
    <property type="protein sequence ID" value="MBB4986722.1"/>
    <property type="molecule type" value="Genomic_DNA"/>
</dbReference>
<gene>
    <name evidence="2" type="ORF">GGE06_007693</name>
</gene>
<feature type="region of interest" description="Disordered" evidence="1">
    <location>
        <begin position="685"/>
        <end position="704"/>
    </location>
</feature>
<dbReference type="InterPro" id="IPR011749">
    <property type="entry name" value="CHP02243"/>
</dbReference>
<protein>
    <submittedName>
        <fullName evidence="2">Putative phage baseplate assembly protein</fullName>
    </submittedName>
</protein>
<dbReference type="Proteomes" id="UP000582643">
    <property type="component" value="Unassembled WGS sequence"/>
</dbReference>
<dbReference type="RefSeq" id="WP_116164937.1">
    <property type="nucleotide sequence ID" value="NZ_JACHJY010000014.1"/>
</dbReference>
<dbReference type="NCBIfam" id="TIGR02243">
    <property type="entry name" value="putative baseplate assembly protein"/>
    <property type="match status" value="1"/>
</dbReference>
<evidence type="ECO:0000313" key="3">
    <source>
        <dbReference type="Proteomes" id="UP000582643"/>
    </source>
</evidence>